<accession>A0ABM8CGW7</accession>
<evidence type="ECO:0000313" key="2">
    <source>
        <dbReference type="EMBL" id="BDT64699.1"/>
    </source>
</evidence>
<name>A0ABM8CGW7_9STRE</name>
<keyword evidence="3" id="KW-1185">Reference proteome</keyword>
<dbReference type="Proteomes" id="UP001378546">
    <property type="component" value="Chromosome"/>
</dbReference>
<protein>
    <submittedName>
        <fullName evidence="2">Uncharacterized protein</fullName>
    </submittedName>
</protein>
<organism evidence="2 3">
    <name type="scientific">Streptococcus parapneumoniae</name>
    <dbReference type="NCBI Taxonomy" id="2993430"/>
    <lineage>
        <taxon>Bacteria</taxon>
        <taxon>Bacillati</taxon>
        <taxon>Bacillota</taxon>
        <taxon>Bacilli</taxon>
        <taxon>Lactobacillales</taxon>
        <taxon>Streptococcaceae</taxon>
        <taxon>Streptococcus</taxon>
        <taxon>Streptococcus thalassemiae group</taxon>
    </lineage>
</organism>
<evidence type="ECO:0000313" key="3">
    <source>
        <dbReference type="Proteomes" id="UP001378546"/>
    </source>
</evidence>
<dbReference type="EMBL" id="AP026968">
    <property type="protein sequence ID" value="BDT64699.1"/>
    <property type="molecule type" value="Genomic_DNA"/>
</dbReference>
<feature type="coiled-coil region" evidence="1">
    <location>
        <begin position="15"/>
        <end position="45"/>
    </location>
</feature>
<proteinExistence type="predicted"/>
<reference evidence="2 3" key="1">
    <citation type="submission" date="2022-11" db="EMBL/GenBank/DDBJ databases">
        <title>Complete genome sequence of alpha-hemolytic streptococci isolated from Japan.</title>
        <authorList>
            <person name="Morita M."/>
            <person name="Chang B."/>
            <person name="Akeda Y."/>
        </authorList>
    </citation>
    <scope>NUCLEOTIDE SEQUENCE [LARGE SCALE GENOMIC DNA]</scope>
    <source>
        <strain evidence="2 3">SP4011</strain>
    </source>
</reference>
<dbReference type="RefSeq" id="WP_173283079.1">
    <property type="nucleotide sequence ID" value="NZ_AP026968.1"/>
</dbReference>
<evidence type="ECO:0000256" key="1">
    <source>
        <dbReference type="SAM" id="Coils"/>
    </source>
</evidence>
<keyword evidence="1" id="KW-0175">Coiled coil</keyword>
<sequence>MRPIGYRLNVGVSGIEKFKEACKEVSKKAEELQEAIDRLSEIEVKITADCVRSSKAEETTSYKANKCKRQMTNLDRLLDHAKYLKKNDFHSKIVISADGVYLEQTKEFHPLDETLLD</sequence>
<gene>
    <name evidence="2" type="ORF">SP4011_11160</name>
</gene>